<feature type="transmembrane region" description="Helical" evidence="7">
    <location>
        <begin position="12"/>
        <end position="29"/>
    </location>
</feature>
<dbReference type="STRING" id="1664069.BGLY_4091"/>
<evidence type="ECO:0000256" key="2">
    <source>
        <dbReference type="ARBA" id="ARBA00022448"/>
    </source>
</evidence>
<feature type="transmembrane region" description="Helical" evidence="7">
    <location>
        <begin position="150"/>
        <end position="166"/>
    </location>
</feature>
<feature type="transmembrane region" description="Helical" evidence="7">
    <location>
        <begin position="109"/>
        <end position="129"/>
    </location>
</feature>
<dbReference type="AlphaFoldDB" id="A0A0J6EM55"/>
<feature type="transmembrane region" description="Helical" evidence="7">
    <location>
        <begin position="172"/>
        <end position="190"/>
    </location>
</feature>
<dbReference type="PIRSF" id="PIRSF002808">
    <property type="entry name" value="Hexose_phosphate_transp"/>
    <property type="match status" value="1"/>
</dbReference>
<comment type="caution">
    <text evidence="9">The sequence shown here is derived from an EMBL/GenBank/DDBJ whole genome shotgun (WGS) entry which is preliminary data.</text>
</comment>
<dbReference type="GO" id="GO:0005886">
    <property type="term" value="C:plasma membrane"/>
    <property type="evidence" value="ECO:0007669"/>
    <property type="project" value="UniProtKB-SubCell"/>
</dbReference>
<dbReference type="InterPro" id="IPR000849">
    <property type="entry name" value="Sugar_P_transporter"/>
</dbReference>
<dbReference type="PANTHER" id="PTHR11662:SF399">
    <property type="entry name" value="FI19708P1-RELATED"/>
    <property type="match status" value="1"/>
</dbReference>
<evidence type="ECO:0000256" key="6">
    <source>
        <dbReference type="ARBA" id="ARBA00023136"/>
    </source>
</evidence>
<dbReference type="InterPro" id="IPR011701">
    <property type="entry name" value="MFS"/>
</dbReference>
<dbReference type="Proteomes" id="UP001341297">
    <property type="component" value="Unassembled WGS sequence"/>
</dbReference>
<evidence type="ECO:0000313" key="12">
    <source>
        <dbReference type="Proteomes" id="UP001341297"/>
    </source>
</evidence>
<comment type="subcellular location">
    <subcellularLocation>
        <location evidence="1">Cell membrane</location>
        <topology evidence="1">Multi-pass membrane protein</topology>
    </subcellularLocation>
</comment>
<feature type="transmembrane region" description="Helical" evidence="7">
    <location>
        <begin position="82"/>
        <end position="103"/>
    </location>
</feature>
<evidence type="ECO:0000256" key="3">
    <source>
        <dbReference type="ARBA" id="ARBA00022475"/>
    </source>
</evidence>
<gene>
    <name evidence="9" type="ORF">AB447_208090</name>
    <name evidence="10" type="ORF">P8828_00495</name>
</gene>
<accession>A0A0J6EM55</accession>
<dbReference type="PROSITE" id="PS50850">
    <property type="entry name" value="MFS"/>
    <property type="match status" value="1"/>
</dbReference>
<dbReference type="EMBL" id="LECW02000067">
    <property type="protein sequence ID" value="KRT88348.1"/>
    <property type="molecule type" value="Genomic_DNA"/>
</dbReference>
<keyword evidence="4 7" id="KW-0812">Transmembrane</keyword>
<feature type="transmembrane region" description="Helical" evidence="7">
    <location>
        <begin position="334"/>
        <end position="355"/>
    </location>
</feature>
<dbReference type="Proteomes" id="UP000036168">
    <property type="component" value="Unassembled WGS sequence"/>
</dbReference>
<dbReference type="RefSeq" id="WP_048354364.1">
    <property type="nucleotide sequence ID" value="NZ_CP023481.1"/>
</dbReference>
<feature type="transmembrane region" description="Helical" evidence="7">
    <location>
        <begin position="49"/>
        <end position="70"/>
    </location>
</feature>
<feature type="transmembrane region" description="Helical" evidence="7">
    <location>
        <begin position="235"/>
        <end position="256"/>
    </location>
</feature>
<evidence type="ECO:0000256" key="4">
    <source>
        <dbReference type="ARBA" id="ARBA00022692"/>
    </source>
</evidence>
<sequence>MLNHPVQKKSNVRWVVAFMMWAAIAINYIDRTVLSAAAPYITEEFNLTAGQMGIIMSGFFWSYALLQLPSGWAADKYGQKKTLGFAVVWWSVATALTGLATGFKSLLGLRVALGVGEAAAYPSNAGIAAKWFPKKERATVAGIFDSGSKFGGAVAMPLIAWMIAVFDWKLTFLLIGLVGVVWGIVWMIFFKENPADHKRVNEAELAHIREGQAHMEETGGGQPLKWYQLFKYRNIWAMCIGFFMINYNSYFFITWLPTYLVKERGMDLIEMGIMASLPLLTAMVVEVGAGWMSDRIYAKGKLSLTAVRKLFLIIGLAMASCIGFAAFADSAILAVILLCVAKSGTTVAASQVWALPGDVAPKNMTSMVAGIQNTVSNMGGVVGPIITGFIVGATGSFVPALLFSAGLIVIAILNYLFLLGKVKQIQV</sequence>
<evidence type="ECO:0000256" key="5">
    <source>
        <dbReference type="ARBA" id="ARBA00022989"/>
    </source>
</evidence>
<evidence type="ECO:0000313" key="11">
    <source>
        <dbReference type="Proteomes" id="UP000036168"/>
    </source>
</evidence>
<feature type="domain" description="Major facilitator superfamily (MFS) profile" evidence="8">
    <location>
        <begin position="16"/>
        <end position="423"/>
    </location>
</feature>
<organism evidence="9 11">
    <name type="scientific">Bacillus glycinifermentans</name>
    <dbReference type="NCBI Taxonomy" id="1664069"/>
    <lineage>
        <taxon>Bacteria</taxon>
        <taxon>Bacillati</taxon>
        <taxon>Bacillota</taxon>
        <taxon>Bacilli</taxon>
        <taxon>Bacillales</taxon>
        <taxon>Bacillaceae</taxon>
        <taxon>Bacillus</taxon>
    </lineage>
</organism>
<dbReference type="EMBL" id="JARRTL010000003">
    <property type="protein sequence ID" value="MEC0483339.1"/>
    <property type="molecule type" value="Genomic_DNA"/>
</dbReference>
<dbReference type="GO" id="GO:0022857">
    <property type="term" value="F:transmembrane transporter activity"/>
    <property type="evidence" value="ECO:0007669"/>
    <property type="project" value="InterPro"/>
</dbReference>
<feature type="transmembrane region" description="Helical" evidence="7">
    <location>
        <begin position="268"/>
        <end position="289"/>
    </location>
</feature>
<dbReference type="CDD" id="cd17319">
    <property type="entry name" value="MFS_ExuT_GudP_like"/>
    <property type="match status" value="1"/>
</dbReference>
<reference evidence="9" key="2">
    <citation type="submission" date="2015-10" db="EMBL/GenBank/DDBJ databases">
        <authorList>
            <person name="Gilbert D.G."/>
        </authorList>
    </citation>
    <scope>NUCLEOTIDE SEQUENCE</scope>
    <source>
        <strain evidence="9">GO-13</strain>
    </source>
</reference>
<reference evidence="9 11" key="1">
    <citation type="journal article" date="2015" name="Int. J. Syst. Evol. Microbiol.">
        <title>Bacillus glycinifermentans sp. nov., isolated from fermented soybean paste.</title>
        <authorList>
            <person name="Kim S.J."/>
            <person name="Dunlap C.A."/>
            <person name="Kwon S.W."/>
            <person name="Rooney A.P."/>
        </authorList>
    </citation>
    <scope>NUCLEOTIDE SEQUENCE [LARGE SCALE GENOMIC DNA]</scope>
    <source>
        <strain evidence="9 11">GO-13</strain>
    </source>
</reference>
<keyword evidence="5 7" id="KW-1133">Transmembrane helix</keyword>
<keyword evidence="2" id="KW-0813">Transport</keyword>
<dbReference type="OrthoDB" id="6360at2"/>
<evidence type="ECO:0000313" key="10">
    <source>
        <dbReference type="EMBL" id="MEC0483339.1"/>
    </source>
</evidence>
<feature type="transmembrane region" description="Helical" evidence="7">
    <location>
        <begin position="310"/>
        <end position="328"/>
    </location>
</feature>
<reference evidence="10 12" key="3">
    <citation type="submission" date="2023-03" db="EMBL/GenBank/DDBJ databases">
        <title>Agriculturally important microbes genome sequencing.</title>
        <authorList>
            <person name="Dunlap C."/>
        </authorList>
    </citation>
    <scope>NUCLEOTIDE SEQUENCE [LARGE SCALE GENOMIC DNA]</scope>
    <source>
        <strain evidence="10 12">CBP-3203</strain>
    </source>
</reference>
<feature type="transmembrane region" description="Helical" evidence="7">
    <location>
        <begin position="397"/>
        <end position="418"/>
    </location>
</feature>
<keyword evidence="3" id="KW-1003">Cell membrane</keyword>
<accession>A0A0J6EK69</accession>
<evidence type="ECO:0000256" key="7">
    <source>
        <dbReference type="SAM" id="Phobius"/>
    </source>
</evidence>
<dbReference type="InterPro" id="IPR020846">
    <property type="entry name" value="MFS_dom"/>
</dbReference>
<dbReference type="InterPro" id="IPR050382">
    <property type="entry name" value="MFS_Na/Anion_cotransporter"/>
</dbReference>
<protein>
    <submittedName>
        <fullName evidence="10">MFS transporter</fullName>
    </submittedName>
</protein>
<keyword evidence="12" id="KW-1185">Reference proteome</keyword>
<name>A0A0J6EM55_9BACI</name>
<dbReference type="Pfam" id="PF07690">
    <property type="entry name" value="MFS_1"/>
    <property type="match status" value="1"/>
</dbReference>
<dbReference type="Gene3D" id="1.20.1250.20">
    <property type="entry name" value="MFS general substrate transporter like domains"/>
    <property type="match status" value="2"/>
</dbReference>
<keyword evidence="6 7" id="KW-0472">Membrane</keyword>
<dbReference type="PANTHER" id="PTHR11662">
    <property type="entry name" value="SOLUTE CARRIER FAMILY 17"/>
    <property type="match status" value="1"/>
</dbReference>
<proteinExistence type="predicted"/>
<feature type="transmembrane region" description="Helical" evidence="7">
    <location>
        <begin position="367"/>
        <end position="391"/>
    </location>
</feature>
<evidence type="ECO:0000259" key="8">
    <source>
        <dbReference type="PROSITE" id="PS50850"/>
    </source>
</evidence>
<dbReference type="PATRIC" id="fig|1664069.3.peg.3440"/>
<dbReference type="SUPFAM" id="SSF103473">
    <property type="entry name" value="MFS general substrate transporter"/>
    <property type="match status" value="1"/>
</dbReference>
<evidence type="ECO:0000313" key="9">
    <source>
        <dbReference type="EMBL" id="KRT88348.1"/>
    </source>
</evidence>
<dbReference type="InterPro" id="IPR036259">
    <property type="entry name" value="MFS_trans_sf"/>
</dbReference>
<evidence type="ECO:0000256" key="1">
    <source>
        <dbReference type="ARBA" id="ARBA00004651"/>
    </source>
</evidence>